<organism evidence="2 3">
    <name type="scientific">Burkholderia cepacia</name>
    <name type="common">Pseudomonas cepacia</name>
    <dbReference type="NCBI Taxonomy" id="292"/>
    <lineage>
        <taxon>Bacteria</taxon>
        <taxon>Pseudomonadati</taxon>
        <taxon>Pseudomonadota</taxon>
        <taxon>Betaproteobacteria</taxon>
        <taxon>Burkholderiales</taxon>
        <taxon>Burkholderiaceae</taxon>
        <taxon>Burkholderia</taxon>
        <taxon>Burkholderia cepacia complex</taxon>
    </lineage>
</organism>
<evidence type="ECO:0000313" key="3">
    <source>
        <dbReference type="Proteomes" id="UP000298234"/>
    </source>
</evidence>
<accession>A0AAX2RNA1</accession>
<keyword evidence="1" id="KW-0472">Membrane</keyword>
<feature type="transmembrane region" description="Helical" evidence="1">
    <location>
        <begin position="155"/>
        <end position="177"/>
    </location>
</feature>
<dbReference type="EMBL" id="SNSQ01000016">
    <property type="protein sequence ID" value="TEU47579.1"/>
    <property type="molecule type" value="Genomic_DNA"/>
</dbReference>
<sequence>MSTMTLDQRRIQTADEINEVLEPETGWRVEVAESPHDKSEFLRLHRRVGESWDQKEYVASFPRESPVGVVVACGQVAAHYHALGLSGSLAHLDDDEAHRQMIEDAEEDLKAEGAEVYRITHHYDIGNQDVYVRHPTGEVDGKRVALYCWFKACEWFGMSIVVSNLGIASAMVALYGFRHCATHPFATAVDLYHDAEGYREYESLMNDPALHRDGLREALAPHVDGRDEVEL</sequence>
<comment type="caution">
    <text evidence="2">The sequence shown here is derived from an EMBL/GenBank/DDBJ whole genome shotgun (WGS) entry which is preliminary data.</text>
</comment>
<proteinExistence type="predicted"/>
<protein>
    <submittedName>
        <fullName evidence="2">Uncharacterized protein</fullName>
    </submittedName>
</protein>
<dbReference type="Proteomes" id="UP000298234">
    <property type="component" value="Unassembled WGS sequence"/>
</dbReference>
<name>A0AAX2RNA1_BURCE</name>
<dbReference type="AlphaFoldDB" id="A0AAX2RNA1"/>
<keyword evidence="1" id="KW-1133">Transmembrane helix</keyword>
<evidence type="ECO:0000256" key="1">
    <source>
        <dbReference type="SAM" id="Phobius"/>
    </source>
</evidence>
<keyword evidence="1" id="KW-0812">Transmembrane</keyword>
<reference evidence="2 3" key="1">
    <citation type="submission" date="2019-03" db="EMBL/GenBank/DDBJ databases">
        <title>Burkholderia cepacia outbreak.</title>
        <authorList>
            <person name="Farzana R."/>
            <person name="Walsh T.R."/>
        </authorList>
    </citation>
    <scope>NUCLEOTIDE SEQUENCE [LARGE SCALE GENOMIC DNA]</scope>
    <source>
        <strain evidence="3">d13</strain>
    </source>
</reference>
<evidence type="ECO:0000313" key="2">
    <source>
        <dbReference type="EMBL" id="TEU47579.1"/>
    </source>
</evidence>
<gene>
    <name evidence="2" type="ORF">E3D37_16370</name>
</gene>
<dbReference type="RefSeq" id="WP_134256311.1">
    <property type="nucleotide sequence ID" value="NZ_SNSG01000013.1"/>
</dbReference>